<proteinExistence type="inferred from homology"/>
<comment type="subcellular location">
    <subcellularLocation>
        <location evidence="1">Nucleus</location>
    </subcellularLocation>
</comment>
<evidence type="ECO:0000256" key="5">
    <source>
        <dbReference type="ARBA" id="ARBA00023163"/>
    </source>
</evidence>
<evidence type="ECO:0000256" key="4">
    <source>
        <dbReference type="ARBA" id="ARBA00023125"/>
    </source>
</evidence>
<evidence type="ECO:0000256" key="3">
    <source>
        <dbReference type="ARBA" id="ARBA00023015"/>
    </source>
</evidence>
<accession>A0A5B6W2W6</accession>
<evidence type="ECO:0000313" key="10">
    <source>
        <dbReference type="Proteomes" id="UP000325315"/>
    </source>
</evidence>
<dbReference type="GO" id="GO:0003677">
    <property type="term" value="F:DNA binding"/>
    <property type="evidence" value="ECO:0007669"/>
    <property type="project" value="UniProtKB-KW"/>
</dbReference>
<keyword evidence="4" id="KW-0238">DNA-binding</keyword>
<keyword evidence="3" id="KW-0805">Transcription regulation</keyword>
<dbReference type="Gene3D" id="2.30.31.10">
    <property type="entry name" value="Transcriptional Coactivator Pc4, Chain A"/>
    <property type="match status" value="1"/>
</dbReference>
<protein>
    <submittedName>
        <fullName evidence="9">RNA polymerase II transcriptional coactivator KIWI-like</fullName>
    </submittedName>
</protein>
<evidence type="ECO:0000256" key="1">
    <source>
        <dbReference type="ARBA" id="ARBA00004123"/>
    </source>
</evidence>
<dbReference type="GO" id="GO:0060261">
    <property type="term" value="P:positive regulation of transcription initiation by RNA polymerase II"/>
    <property type="evidence" value="ECO:0007669"/>
    <property type="project" value="InterPro"/>
</dbReference>
<dbReference type="GO" id="GO:0003713">
    <property type="term" value="F:transcription coactivator activity"/>
    <property type="evidence" value="ECO:0007669"/>
    <property type="project" value="InterPro"/>
</dbReference>
<dbReference type="Proteomes" id="UP000325315">
    <property type="component" value="Unassembled WGS sequence"/>
</dbReference>
<keyword evidence="6" id="KW-0539">Nucleus</keyword>
<dbReference type="InterPro" id="IPR009044">
    <property type="entry name" value="ssDNA-bd_transcriptional_reg"/>
</dbReference>
<name>A0A5B6W2W6_9ROSI</name>
<dbReference type="PANTHER" id="PTHR13215">
    <property type="entry name" value="RNA POLYMERASE II TRANSCRIPTIONAL COACTIVATOR"/>
    <property type="match status" value="1"/>
</dbReference>
<keyword evidence="5" id="KW-0804">Transcription</keyword>
<dbReference type="AlphaFoldDB" id="A0A5B6W2W6"/>
<feature type="domain" description="Transcriptional coactivator p15 (PC4) C-terminal" evidence="8">
    <location>
        <begin position="45"/>
        <end position="91"/>
    </location>
</feature>
<dbReference type="InterPro" id="IPR045125">
    <property type="entry name" value="Sub1/Tcp4-like"/>
</dbReference>
<feature type="region of interest" description="Disordered" evidence="7">
    <location>
        <begin position="1"/>
        <end position="34"/>
    </location>
</feature>
<dbReference type="GO" id="GO:0005634">
    <property type="term" value="C:nucleus"/>
    <property type="evidence" value="ECO:0007669"/>
    <property type="project" value="UniProtKB-SubCell"/>
</dbReference>
<comment type="caution">
    <text evidence="9">The sequence shown here is derived from an EMBL/GenBank/DDBJ whole genome shotgun (WGS) entry which is preliminary data.</text>
</comment>
<keyword evidence="10" id="KW-1185">Reference proteome</keyword>
<gene>
    <name evidence="9" type="ORF">EPI10_025728</name>
</gene>
<evidence type="ECO:0000256" key="6">
    <source>
        <dbReference type="ARBA" id="ARBA00023242"/>
    </source>
</evidence>
<evidence type="ECO:0000256" key="7">
    <source>
        <dbReference type="SAM" id="MobiDB-lite"/>
    </source>
</evidence>
<dbReference type="EMBL" id="SMMG02000005">
    <property type="protein sequence ID" value="KAA3475564.1"/>
    <property type="molecule type" value="Genomic_DNA"/>
</dbReference>
<dbReference type="SUPFAM" id="SSF54447">
    <property type="entry name" value="ssDNA-binding transcriptional regulator domain"/>
    <property type="match status" value="1"/>
</dbReference>
<dbReference type="InterPro" id="IPR003173">
    <property type="entry name" value="PC4_C"/>
</dbReference>
<dbReference type="Pfam" id="PF02229">
    <property type="entry name" value="PC4"/>
    <property type="match status" value="1"/>
</dbReference>
<dbReference type="OrthoDB" id="2505440at2759"/>
<evidence type="ECO:0000259" key="8">
    <source>
        <dbReference type="Pfam" id="PF02229"/>
    </source>
</evidence>
<comment type="similarity">
    <text evidence="2">Belongs to the transcriptional coactivator PC4 family.</text>
</comment>
<evidence type="ECO:0000256" key="2">
    <source>
        <dbReference type="ARBA" id="ARBA00009001"/>
    </source>
</evidence>
<sequence length="189" mass="21669">MSFRGKRKDGEGLASDENEDHAPPNKVSKISSAVDSDDSDDVVVCEISKNRRVSVRNWNGKIWVDIREFYVKDGKQLPGKKGLDLFTYYQWVEVGLKTQYSVCYPLLIIAQRIFGLGNYLEKFDLSLSLHSYLVLRWYFSKSGPGRNYKVTLPNIMIMMVHLTSDFVLVQWNVLRDHAEAIDKALAENS</sequence>
<reference evidence="10" key="1">
    <citation type="journal article" date="2019" name="Plant Biotechnol. J.">
        <title>Genome sequencing of the Australian wild diploid species Gossypium australe highlights disease resistance and delayed gland morphogenesis.</title>
        <authorList>
            <person name="Cai Y."/>
            <person name="Cai X."/>
            <person name="Wang Q."/>
            <person name="Wang P."/>
            <person name="Zhang Y."/>
            <person name="Cai C."/>
            <person name="Xu Y."/>
            <person name="Wang K."/>
            <person name="Zhou Z."/>
            <person name="Wang C."/>
            <person name="Geng S."/>
            <person name="Li B."/>
            <person name="Dong Q."/>
            <person name="Hou Y."/>
            <person name="Wang H."/>
            <person name="Ai P."/>
            <person name="Liu Z."/>
            <person name="Yi F."/>
            <person name="Sun M."/>
            <person name="An G."/>
            <person name="Cheng J."/>
            <person name="Zhang Y."/>
            <person name="Shi Q."/>
            <person name="Xie Y."/>
            <person name="Shi X."/>
            <person name="Chang Y."/>
            <person name="Huang F."/>
            <person name="Chen Y."/>
            <person name="Hong S."/>
            <person name="Mi L."/>
            <person name="Sun Q."/>
            <person name="Zhang L."/>
            <person name="Zhou B."/>
            <person name="Peng R."/>
            <person name="Zhang X."/>
            <person name="Liu F."/>
        </authorList>
    </citation>
    <scope>NUCLEOTIDE SEQUENCE [LARGE SCALE GENOMIC DNA]</scope>
    <source>
        <strain evidence="10">cv. PA1801</strain>
    </source>
</reference>
<evidence type="ECO:0000313" key="9">
    <source>
        <dbReference type="EMBL" id="KAA3475564.1"/>
    </source>
</evidence>
<organism evidence="9 10">
    <name type="scientific">Gossypium australe</name>
    <dbReference type="NCBI Taxonomy" id="47621"/>
    <lineage>
        <taxon>Eukaryota</taxon>
        <taxon>Viridiplantae</taxon>
        <taxon>Streptophyta</taxon>
        <taxon>Embryophyta</taxon>
        <taxon>Tracheophyta</taxon>
        <taxon>Spermatophyta</taxon>
        <taxon>Magnoliopsida</taxon>
        <taxon>eudicotyledons</taxon>
        <taxon>Gunneridae</taxon>
        <taxon>Pentapetalae</taxon>
        <taxon>rosids</taxon>
        <taxon>malvids</taxon>
        <taxon>Malvales</taxon>
        <taxon>Malvaceae</taxon>
        <taxon>Malvoideae</taxon>
        <taxon>Gossypium</taxon>
    </lineage>
</organism>